<comment type="similarity">
    <text evidence="1">Belongs to the Gfa family.</text>
</comment>
<evidence type="ECO:0000256" key="4">
    <source>
        <dbReference type="ARBA" id="ARBA00023239"/>
    </source>
</evidence>
<dbReference type="Proteomes" id="UP001583186">
    <property type="component" value="Unassembled WGS sequence"/>
</dbReference>
<keyword evidence="4" id="KW-0456">Lyase</keyword>
<keyword evidence="2" id="KW-0479">Metal-binding</keyword>
<proteinExistence type="inferred from homology"/>
<feature type="domain" description="CENP-V/GFA" evidence="5">
    <location>
        <begin position="2"/>
        <end position="122"/>
    </location>
</feature>
<evidence type="ECO:0000256" key="2">
    <source>
        <dbReference type="ARBA" id="ARBA00022723"/>
    </source>
</evidence>
<protein>
    <recommendedName>
        <fullName evidence="5">CENP-V/GFA domain-containing protein</fullName>
    </recommendedName>
</protein>
<dbReference type="InterPro" id="IPR011057">
    <property type="entry name" value="Mss4-like_sf"/>
</dbReference>
<keyword evidence="7" id="KW-1185">Reference proteome</keyword>
<evidence type="ECO:0000256" key="1">
    <source>
        <dbReference type="ARBA" id="ARBA00005495"/>
    </source>
</evidence>
<evidence type="ECO:0000259" key="5">
    <source>
        <dbReference type="PROSITE" id="PS51891"/>
    </source>
</evidence>
<name>A0ABR3YL22_9PEZI</name>
<accession>A0ABR3YL22</accession>
<comment type="caution">
    <text evidence="6">The sequence shown here is derived from an EMBL/GenBank/DDBJ whole genome shotgun (WGS) entry which is preliminary data.</text>
</comment>
<sequence length="140" mass="14526">MPSGSCLCGKVAYEYSGNPVTTAVCHCTDCQKWGGAGYSSNLAISTDALNITAGTPITYTRKGLSGKDHVLAFCGTCGTSLYSQPDSLGSVTLIKTGTLDDAAVRDLQVANELFVKDRLNFDSAVNGAVQHVMDLGGPTV</sequence>
<dbReference type="SUPFAM" id="SSF51316">
    <property type="entry name" value="Mss4-like"/>
    <property type="match status" value="1"/>
</dbReference>
<evidence type="ECO:0000313" key="6">
    <source>
        <dbReference type="EMBL" id="KAL1888582.1"/>
    </source>
</evidence>
<dbReference type="EMBL" id="JAWCUI010000089">
    <property type="protein sequence ID" value="KAL1888582.1"/>
    <property type="molecule type" value="Genomic_DNA"/>
</dbReference>
<reference evidence="6 7" key="1">
    <citation type="journal article" date="2024" name="IMA Fungus">
        <title>IMA Genome - F19 : A genome assembly and annotation guide to empower mycologists, including annotated draft genome sequences of Ceratocystis pirilliformis, Diaporthe australafricana, Fusarium ophioides, Paecilomyces lecythidis, and Sporothrix stenoceras.</title>
        <authorList>
            <person name="Aylward J."/>
            <person name="Wilson A.M."/>
            <person name="Visagie C.M."/>
            <person name="Spraker J."/>
            <person name="Barnes I."/>
            <person name="Buitendag C."/>
            <person name="Ceriani C."/>
            <person name="Del Mar Angel L."/>
            <person name="du Plessis D."/>
            <person name="Fuchs T."/>
            <person name="Gasser K."/>
            <person name="Kramer D."/>
            <person name="Li W."/>
            <person name="Munsamy K."/>
            <person name="Piso A."/>
            <person name="Price J.L."/>
            <person name="Sonnekus B."/>
            <person name="Thomas C."/>
            <person name="van der Nest A."/>
            <person name="van Dijk A."/>
            <person name="van Heerden A."/>
            <person name="van Vuuren N."/>
            <person name="Yilmaz N."/>
            <person name="Duong T.A."/>
            <person name="van der Merwe N.A."/>
            <person name="Wingfield M.J."/>
            <person name="Wingfield B.D."/>
        </authorList>
    </citation>
    <scope>NUCLEOTIDE SEQUENCE [LARGE SCALE GENOMIC DNA]</scope>
    <source>
        <strain evidence="6 7">CMW 5346</strain>
    </source>
</reference>
<evidence type="ECO:0000313" key="7">
    <source>
        <dbReference type="Proteomes" id="UP001583186"/>
    </source>
</evidence>
<dbReference type="PROSITE" id="PS51891">
    <property type="entry name" value="CENP_V_GFA"/>
    <property type="match status" value="1"/>
</dbReference>
<dbReference type="Pfam" id="PF04828">
    <property type="entry name" value="GFA"/>
    <property type="match status" value="1"/>
</dbReference>
<evidence type="ECO:0000256" key="3">
    <source>
        <dbReference type="ARBA" id="ARBA00022833"/>
    </source>
</evidence>
<dbReference type="PANTHER" id="PTHR33337">
    <property type="entry name" value="GFA DOMAIN-CONTAINING PROTEIN"/>
    <property type="match status" value="1"/>
</dbReference>
<dbReference type="PANTHER" id="PTHR33337:SF30">
    <property type="entry name" value="DUF636 DOMAIN PROTEIN (AFU_ORTHOLOGUE AFUA_1G03180)"/>
    <property type="match status" value="1"/>
</dbReference>
<organism evidence="6 7">
    <name type="scientific">Sporothrix stenoceras</name>
    <dbReference type="NCBI Taxonomy" id="5173"/>
    <lineage>
        <taxon>Eukaryota</taxon>
        <taxon>Fungi</taxon>
        <taxon>Dikarya</taxon>
        <taxon>Ascomycota</taxon>
        <taxon>Pezizomycotina</taxon>
        <taxon>Sordariomycetes</taxon>
        <taxon>Sordariomycetidae</taxon>
        <taxon>Ophiostomatales</taxon>
        <taxon>Ophiostomataceae</taxon>
        <taxon>Sporothrix</taxon>
    </lineage>
</organism>
<gene>
    <name evidence="6" type="ORF">Sste5346_009451</name>
</gene>
<dbReference type="Gene3D" id="3.90.1590.10">
    <property type="entry name" value="glutathione-dependent formaldehyde- activating enzyme (gfa)"/>
    <property type="match status" value="1"/>
</dbReference>
<keyword evidence="3" id="KW-0862">Zinc</keyword>
<dbReference type="InterPro" id="IPR006913">
    <property type="entry name" value="CENP-V/GFA"/>
</dbReference>